<organism evidence="1 2">
    <name type="scientific">Alligator mississippiensis</name>
    <name type="common">American alligator</name>
    <dbReference type="NCBI Taxonomy" id="8496"/>
    <lineage>
        <taxon>Eukaryota</taxon>
        <taxon>Metazoa</taxon>
        <taxon>Chordata</taxon>
        <taxon>Craniata</taxon>
        <taxon>Vertebrata</taxon>
        <taxon>Euteleostomi</taxon>
        <taxon>Archelosauria</taxon>
        <taxon>Archosauria</taxon>
        <taxon>Crocodylia</taxon>
        <taxon>Alligatoridae</taxon>
        <taxon>Alligatorinae</taxon>
        <taxon>Alligator</taxon>
    </lineage>
</organism>
<keyword evidence="2" id="KW-1185">Reference proteome</keyword>
<reference evidence="1 2" key="1">
    <citation type="journal article" date="2012" name="Genome Biol.">
        <title>Sequencing three crocodilian genomes to illuminate the evolution of archosaurs and amniotes.</title>
        <authorList>
            <person name="St John J.A."/>
            <person name="Braun E.L."/>
            <person name="Isberg S.R."/>
            <person name="Miles L.G."/>
            <person name="Chong A.Y."/>
            <person name="Gongora J."/>
            <person name="Dalzell P."/>
            <person name="Moran C."/>
            <person name="Bed'hom B."/>
            <person name="Abzhanov A."/>
            <person name="Burgess S.C."/>
            <person name="Cooksey A.M."/>
            <person name="Castoe T.A."/>
            <person name="Crawford N.G."/>
            <person name="Densmore L.D."/>
            <person name="Drew J.C."/>
            <person name="Edwards S.V."/>
            <person name="Faircloth B.C."/>
            <person name="Fujita M.K."/>
            <person name="Greenwold M.J."/>
            <person name="Hoffmann F.G."/>
            <person name="Howard J.M."/>
            <person name="Iguchi T."/>
            <person name="Janes D.E."/>
            <person name="Khan S.Y."/>
            <person name="Kohno S."/>
            <person name="de Koning A.J."/>
            <person name="Lance S.L."/>
            <person name="McCarthy F.M."/>
            <person name="McCormack J.E."/>
            <person name="Merchant M.E."/>
            <person name="Peterson D.G."/>
            <person name="Pollock D.D."/>
            <person name="Pourmand N."/>
            <person name="Raney B.J."/>
            <person name="Roessler K.A."/>
            <person name="Sanford J.R."/>
            <person name="Sawyer R.H."/>
            <person name="Schmidt C.J."/>
            <person name="Triplett E.W."/>
            <person name="Tuberville T.D."/>
            <person name="Venegas-Anaya M."/>
            <person name="Howard J.T."/>
            <person name="Jarvis E.D."/>
            <person name="Guillette L.J.Jr."/>
            <person name="Glenn T.C."/>
            <person name="Green R.E."/>
            <person name="Ray D.A."/>
        </authorList>
    </citation>
    <scope>NUCLEOTIDE SEQUENCE [LARGE SCALE GENOMIC DNA]</scope>
    <source>
        <strain evidence="1">KSC_2009_1</strain>
    </source>
</reference>
<comment type="caution">
    <text evidence="1">The sequence shown here is derived from an EMBL/GenBank/DDBJ whole genome shotgun (WGS) entry which is preliminary data.</text>
</comment>
<accession>A0A151PBM2</accession>
<protein>
    <submittedName>
        <fullName evidence="1">Uncharacterized protein</fullName>
    </submittedName>
</protein>
<dbReference type="EMBL" id="AKHW03000533">
    <property type="protein sequence ID" value="KYO46329.1"/>
    <property type="molecule type" value="Genomic_DNA"/>
</dbReference>
<sequence length="74" mass="8276">MSWAKAIKLKEAPPALSGAAQCGRSRSRSWRVLQALSKGDERFEEISAEVQAQSLLNPFARRDHKPQLCSQDHT</sequence>
<evidence type="ECO:0000313" key="2">
    <source>
        <dbReference type="Proteomes" id="UP000050525"/>
    </source>
</evidence>
<proteinExistence type="predicted"/>
<dbReference type="AlphaFoldDB" id="A0A151PBM2"/>
<gene>
    <name evidence="1" type="ORF">Y1Q_0021843</name>
</gene>
<name>A0A151PBM2_ALLMI</name>
<dbReference type="Proteomes" id="UP000050525">
    <property type="component" value="Unassembled WGS sequence"/>
</dbReference>
<evidence type="ECO:0000313" key="1">
    <source>
        <dbReference type="EMBL" id="KYO46329.1"/>
    </source>
</evidence>